<feature type="region of interest" description="Disordered" evidence="1">
    <location>
        <begin position="65"/>
        <end position="128"/>
    </location>
</feature>
<dbReference type="HOGENOM" id="CLU_483922_0_0_1"/>
<organism evidence="2 3">
    <name type="scientific">Arthroderma otae (strain ATCC MYA-4605 / CBS 113480)</name>
    <name type="common">Microsporum canis</name>
    <dbReference type="NCBI Taxonomy" id="554155"/>
    <lineage>
        <taxon>Eukaryota</taxon>
        <taxon>Fungi</taxon>
        <taxon>Dikarya</taxon>
        <taxon>Ascomycota</taxon>
        <taxon>Pezizomycotina</taxon>
        <taxon>Eurotiomycetes</taxon>
        <taxon>Eurotiomycetidae</taxon>
        <taxon>Onygenales</taxon>
        <taxon>Arthrodermataceae</taxon>
        <taxon>Microsporum</taxon>
    </lineage>
</organism>
<accession>C5FJ34</accession>
<keyword evidence="3" id="KW-1185">Reference proteome</keyword>
<reference evidence="3" key="1">
    <citation type="journal article" date="2012" name="MBio">
        <title>Comparative genome analysis of Trichophyton rubrum and related dermatophytes reveals candidate genes involved in infection.</title>
        <authorList>
            <person name="Martinez D.A."/>
            <person name="Oliver B.G."/>
            <person name="Graeser Y."/>
            <person name="Goldberg J.M."/>
            <person name="Li W."/>
            <person name="Martinez-Rossi N.M."/>
            <person name="Monod M."/>
            <person name="Shelest E."/>
            <person name="Barton R.C."/>
            <person name="Birch E."/>
            <person name="Brakhage A.A."/>
            <person name="Chen Z."/>
            <person name="Gurr S.J."/>
            <person name="Heiman D."/>
            <person name="Heitman J."/>
            <person name="Kosti I."/>
            <person name="Rossi A."/>
            <person name="Saif S."/>
            <person name="Samalova M."/>
            <person name="Saunders C.W."/>
            <person name="Shea T."/>
            <person name="Summerbell R.C."/>
            <person name="Xu J."/>
            <person name="Young S."/>
            <person name="Zeng Q."/>
            <person name="Birren B.W."/>
            <person name="Cuomo C.A."/>
            <person name="White T.C."/>
        </authorList>
    </citation>
    <scope>NUCLEOTIDE SEQUENCE [LARGE SCALE GENOMIC DNA]</scope>
    <source>
        <strain evidence="3">ATCC MYA-4605 / CBS 113480</strain>
    </source>
</reference>
<feature type="region of interest" description="Disordered" evidence="1">
    <location>
        <begin position="369"/>
        <end position="403"/>
    </location>
</feature>
<feature type="compositionally biased region" description="Basic and acidic residues" evidence="1">
    <location>
        <begin position="373"/>
        <end position="396"/>
    </location>
</feature>
<dbReference type="VEuPathDB" id="FungiDB:MCYG_02183"/>
<dbReference type="RefSeq" id="XP_002849249.1">
    <property type="nucleotide sequence ID" value="XM_002849203.1"/>
</dbReference>
<dbReference type="GeneID" id="9223186"/>
<dbReference type="EMBL" id="DS995702">
    <property type="protein sequence ID" value="EEQ29364.1"/>
    <property type="molecule type" value="Genomic_DNA"/>
</dbReference>
<feature type="compositionally biased region" description="Acidic residues" evidence="1">
    <location>
        <begin position="101"/>
        <end position="118"/>
    </location>
</feature>
<evidence type="ECO:0000313" key="3">
    <source>
        <dbReference type="Proteomes" id="UP000002035"/>
    </source>
</evidence>
<dbReference type="eggNOG" id="ENOG502RS3A">
    <property type="taxonomic scope" value="Eukaryota"/>
</dbReference>
<dbReference type="AlphaFoldDB" id="C5FJ34"/>
<name>C5FJ34_ARTOC</name>
<sequence>MNPSPVTERLQMLKGLLIALANFLRENKEVISLEECRGCYDTLPNTERQYIGWLPQTLEHLLGKKRDENGEGDEEDEQIREENEDEVGSANGGDRDAERAGEEEDNSSDEDEDGAVEGDEAHGKRVSSWDKRRRFPSLTKIKIPSSLHTILENCKVEKGSGPLFKALSQGYLPTSGGLVAAYLKIRQCEEIGDIVKIHRRFDLRNFFLLATEYGYCSENGFVWGAANKLAREIKAQHPLSGDHDEIRKNLRSDIELGRGYNAWVLELGHPGYLIALPLEISETEYTHRGLRKYIPEVSNSLRGLKIENIVKKWELERLGEDISSKLRERFRPLEMYKKRNASQNGHKSKLTLLGAKRRRQGVQKYQLRTLHPPAHDGETRSTGDNHNQHLPEEPIHRPSRTTNCSHNAVLTTAQHERAASPNLPSSTEARPSTCNVIPRTAVTGAHLPYEPTVLQPPVLQEIPEGISFQLAQPQSDTHGSYNQGPRNVLSSTLVQGGWANTLMFDPELSGQGDWANILMFDPELSGQGDWANTLMFDPELSGQGDCQHAYIQRCPGRVTGFLS</sequence>
<protein>
    <submittedName>
        <fullName evidence="2">Uncharacterized protein</fullName>
    </submittedName>
</protein>
<evidence type="ECO:0000313" key="2">
    <source>
        <dbReference type="EMBL" id="EEQ29364.1"/>
    </source>
</evidence>
<gene>
    <name evidence="2" type="ORF">MCYG_02183</name>
</gene>
<proteinExistence type="predicted"/>
<dbReference type="OrthoDB" id="4180606at2759"/>
<feature type="compositionally biased region" description="Basic and acidic residues" evidence="1">
    <location>
        <begin position="119"/>
        <end position="128"/>
    </location>
</feature>
<dbReference type="Proteomes" id="UP000002035">
    <property type="component" value="Unassembled WGS sequence"/>
</dbReference>
<feature type="compositionally biased region" description="Acidic residues" evidence="1">
    <location>
        <begin position="70"/>
        <end position="87"/>
    </location>
</feature>
<evidence type="ECO:0000256" key="1">
    <source>
        <dbReference type="SAM" id="MobiDB-lite"/>
    </source>
</evidence>
<dbReference type="STRING" id="554155.C5FJ34"/>